<dbReference type="GO" id="GO:0006310">
    <property type="term" value="P:DNA recombination"/>
    <property type="evidence" value="ECO:0007669"/>
    <property type="project" value="UniProtKB-KW"/>
</dbReference>
<reference evidence="3" key="1">
    <citation type="journal article" date="2013" name="Environ. Microbiol. Rep.">
        <title>Polyketide genes in the marine sponge Plakortis simplex: a new group of mono-modular type I polyketide synthases from sponge symbionts.</title>
        <authorList>
            <person name="Della Sala G."/>
            <person name="Hochmuth T."/>
            <person name="Costantino V."/>
            <person name="Teta R."/>
            <person name="Gerwick W."/>
            <person name="Gerwick L."/>
            <person name="Piel J."/>
            <person name="Mangoni A."/>
        </authorList>
    </citation>
    <scope>NUCLEOTIDE SEQUENCE</scope>
</reference>
<dbReference type="PROSITE" id="PS51898">
    <property type="entry name" value="TYR_RECOMBINASE"/>
    <property type="match status" value="1"/>
</dbReference>
<dbReference type="InterPro" id="IPR011010">
    <property type="entry name" value="DNA_brk_join_enz"/>
</dbReference>
<dbReference type="AlphaFoldDB" id="V5JAG6"/>
<dbReference type="GO" id="GO:0015074">
    <property type="term" value="P:DNA integration"/>
    <property type="evidence" value="ECO:0007669"/>
    <property type="project" value="InterPro"/>
</dbReference>
<accession>V5JAG6</accession>
<evidence type="ECO:0000313" key="3">
    <source>
        <dbReference type="EMBL" id="AGH13585.1"/>
    </source>
</evidence>
<dbReference type="InterPro" id="IPR002104">
    <property type="entry name" value="Integrase_catalytic"/>
</dbReference>
<dbReference type="InterPro" id="IPR050090">
    <property type="entry name" value="Tyrosine_recombinase_XerCD"/>
</dbReference>
<feature type="domain" description="Tyr recombinase" evidence="2">
    <location>
        <begin position="96"/>
        <end position="292"/>
    </location>
</feature>
<protein>
    <submittedName>
        <fullName evidence="3">Integrase/recombinase</fullName>
    </submittedName>
</protein>
<dbReference type="Gene3D" id="1.10.443.10">
    <property type="entry name" value="Intergrase catalytic core"/>
    <property type="match status" value="1"/>
</dbReference>
<sequence length="303" mass="33885">MLSAHVDRYLALRRTLGYQLHYAGRNLQAFAAFASDQGDDHIRAATAVQWAAQAPSPHARSVRLRDVVLLARFLHAEDPAHEIPPARHFQVRVVRQPPYIYTPAEIAQLLAAAHRLPCTYPLRRSVYATLIGLIAATGLRVSEALDLRFDDLLPNAVLRIRRTKFAKSRLVPLHATTVKALAAYLQERQSVAIADEHLFVAANHRRIPTPRASTTFHRVVRLAGIAAGRQRRPRLVDLRHTFATRSLQRCTVRRESVARHLVALSTYLGHTSVVHTYWYLEATPDLMADIATAGENLVAGRPA</sequence>
<dbReference type="EMBL" id="JX946308">
    <property type="protein sequence ID" value="AGH13585.1"/>
    <property type="molecule type" value="Genomic_DNA"/>
</dbReference>
<name>V5JAG6_UNCXX</name>
<dbReference type="GO" id="GO:0003677">
    <property type="term" value="F:DNA binding"/>
    <property type="evidence" value="ECO:0007669"/>
    <property type="project" value="InterPro"/>
</dbReference>
<organism evidence="3">
    <name type="scientific">bacterium symbiont of Plakortis simplex pPSA11D7</name>
    <dbReference type="NCBI Taxonomy" id="1256903"/>
    <lineage>
        <taxon>Bacteria</taxon>
    </lineage>
</organism>
<dbReference type="Pfam" id="PF00589">
    <property type="entry name" value="Phage_integrase"/>
    <property type="match status" value="1"/>
</dbReference>
<evidence type="ECO:0000256" key="1">
    <source>
        <dbReference type="ARBA" id="ARBA00023172"/>
    </source>
</evidence>
<dbReference type="InterPro" id="IPR013762">
    <property type="entry name" value="Integrase-like_cat_sf"/>
</dbReference>
<evidence type="ECO:0000259" key="2">
    <source>
        <dbReference type="PROSITE" id="PS51898"/>
    </source>
</evidence>
<dbReference type="PANTHER" id="PTHR30349:SF81">
    <property type="entry name" value="TYROSINE RECOMBINASE XERC"/>
    <property type="match status" value="1"/>
</dbReference>
<dbReference type="PANTHER" id="PTHR30349">
    <property type="entry name" value="PHAGE INTEGRASE-RELATED"/>
    <property type="match status" value="1"/>
</dbReference>
<proteinExistence type="predicted"/>
<dbReference type="SUPFAM" id="SSF56349">
    <property type="entry name" value="DNA breaking-rejoining enzymes"/>
    <property type="match status" value="1"/>
</dbReference>
<keyword evidence="1" id="KW-0233">DNA recombination</keyword>